<proteinExistence type="predicted"/>
<dbReference type="STRING" id="106370.Francci3_0896"/>
<name>Q2JEL2_FRACC</name>
<evidence type="ECO:0000313" key="1">
    <source>
        <dbReference type="EMBL" id="ABD10280.1"/>
    </source>
</evidence>
<dbReference type="HOGENOM" id="CLU_106228_0_0_11"/>
<dbReference type="EMBL" id="CP000249">
    <property type="protein sequence ID" value="ABD10280.1"/>
    <property type="molecule type" value="Genomic_DNA"/>
</dbReference>
<evidence type="ECO:0000313" key="2">
    <source>
        <dbReference type="Proteomes" id="UP000001937"/>
    </source>
</evidence>
<dbReference type="SUPFAM" id="SSF52540">
    <property type="entry name" value="P-loop containing nucleoside triphosphate hydrolases"/>
    <property type="match status" value="1"/>
</dbReference>
<dbReference type="KEGG" id="fra:Francci3_0896"/>
<dbReference type="eggNOG" id="COG0563">
    <property type="taxonomic scope" value="Bacteria"/>
</dbReference>
<dbReference type="InterPro" id="IPR027417">
    <property type="entry name" value="P-loop_NTPase"/>
</dbReference>
<dbReference type="Gene3D" id="3.40.50.300">
    <property type="entry name" value="P-loop containing nucleotide triphosphate hydrolases"/>
    <property type="match status" value="1"/>
</dbReference>
<sequence length="265" mass="28759">MRRAYVGHLLSAWCQTQLALTLGTVPPKRRHSPCERGSSVPLTLAVSVFGPPAAGKTTLTVALGAHPGGAVFRLREHVPQTILAATATSAERLGWIDDFTVVTALRGYLDATVRAGEAHTLFFDNFPGNGTQVRLFLLALRQHAPECVVRAVELAADTTTLYRRATRRRVCHSCERDPIRDPRLPAEARADDAHACARCGGVLHPRRGDAPRLLRARLNRYRQTADGIRGAFQEAGVPVFQLNAASGASQIFEDITALLTSRSTP</sequence>
<evidence type="ECO:0008006" key="3">
    <source>
        <dbReference type="Google" id="ProtNLM"/>
    </source>
</evidence>
<protein>
    <recommendedName>
        <fullName evidence="3">Adenylate kinase</fullName>
    </recommendedName>
</protein>
<dbReference type="AlphaFoldDB" id="Q2JEL2"/>
<gene>
    <name evidence="1" type="ordered locus">Francci3_0896</name>
</gene>
<organism evidence="1 2">
    <name type="scientific">Frankia casuarinae (strain DSM 45818 / CECT 9043 / HFP020203 / CcI3)</name>
    <dbReference type="NCBI Taxonomy" id="106370"/>
    <lineage>
        <taxon>Bacteria</taxon>
        <taxon>Bacillati</taxon>
        <taxon>Actinomycetota</taxon>
        <taxon>Actinomycetes</taxon>
        <taxon>Frankiales</taxon>
        <taxon>Frankiaceae</taxon>
        <taxon>Frankia</taxon>
    </lineage>
</organism>
<accession>Q2JEL2</accession>
<reference evidence="1 2" key="1">
    <citation type="journal article" date="2007" name="Genome Res.">
        <title>Genome characteristics of facultatively symbiotic Frankia sp. strains reflect host range and host plant biogeography.</title>
        <authorList>
            <person name="Normand P."/>
            <person name="Lapierre P."/>
            <person name="Tisa L.S."/>
            <person name="Gogarten J.P."/>
            <person name="Alloisio N."/>
            <person name="Bagnarol E."/>
            <person name="Bassi C.A."/>
            <person name="Berry A.M."/>
            <person name="Bickhart D.M."/>
            <person name="Choisne N."/>
            <person name="Couloux A."/>
            <person name="Cournoyer B."/>
            <person name="Cruveiller S."/>
            <person name="Daubin V."/>
            <person name="Demange N."/>
            <person name="Francino M.P."/>
            <person name="Goltsman E."/>
            <person name="Huang Y."/>
            <person name="Kopp O.R."/>
            <person name="Labarre L."/>
            <person name="Lapidus A."/>
            <person name="Lavire C."/>
            <person name="Marechal J."/>
            <person name="Martinez M."/>
            <person name="Mastronunzio J.E."/>
            <person name="Mullin B.C."/>
            <person name="Niemann J."/>
            <person name="Pujic P."/>
            <person name="Rawnsley T."/>
            <person name="Rouy Z."/>
            <person name="Schenowitz C."/>
            <person name="Sellstedt A."/>
            <person name="Tavares F."/>
            <person name="Tomkins J.P."/>
            <person name="Vallenet D."/>
            <person name="Valverde C."/>
            <person name="Wall L.G."/>
            <person name="Wang Y."/>
            <person name="Medigue C."/>
            <person name="Benson D.R."/>
        </authorList>
    </citation>
    <scope>NUCLEOTIDE SEQUENCE [LARGE SCALE GENOMIC DNA]</scope>
    <source>
        <strain evidence="2">DSM 45818 / CECT 9043 / CcI3</strain>
    </source>
</reference>
<keyword evidence="2" id="KW-1185">Reference proteome</keyword>
<dbReference type="Proteomes" id="UP000001937">
    <property type="component" value="Chromosome"/>
</dbReference>